<dbReference type="OrthoDB" id="5404564at2759"/>
<proteinExistence type="predicted"/>
<name>A0A3N4KRH3_9PEZI</name>
<reference evidence="1 2" key="1">
    <citation type="journal article" date="2018" name="Nat. Ecol. Evol.">
        <title>Pezizomycetes genomes reveal the molecular basis of ectomycorrhizal truffle lifestyle.</title>
        <authorList>
            <person name="Murat C."/>
            <person name="Payen T."/>
            <person name="Noel B."/>
            <person name="Kuo A."/>
            <person name="Morin E."/>
            <person name="Chen J."/>
            <person name="Kohler A."/>
            <person name="Krizsan K."/>
            <person name="Balestrini R."/>
            <person name="Da Silva C."/>
            <person name="Montanini B."/>
            <person name="Hainaut M."/>
            <person name="Levati E."/>
            <person name="Barry K.W."/>
            <person name="Belfiori B."/>
            <person name="Cichocki N."/>
            <person name="Clum A."/>
            <person name="Dockter R.B."/>
            <person name="Fauchery L."/>
            <person name="Guy J."/>
            <person name="Iotti M."/>
            <person name="Le Tacon F."/>
            <person name="Lindquist E.A."/>
            <person name="Lipzen A."/>
            <person name="Malagnac F."/>
            <person name="Mello A."/>
            <person name="Molinier V."/>
            <person name="Miyauchi S."/>
            <person name="Poulain J."/>
            <person name="Riccioni C."/>
            <person name="Rubini A."/>
            <person name="Sitrit Y."/>
            <person name="Splivallo R."/>
            <person name="Traeger S."/>
            <person name="Wang M."/>
            <person name="Zifcakova L."/>
            <person name="Wipf D."/>
            <person name="Zambonelli A."/>
            <person name="Paolocci F."/>
            <person name="Nowrousian M."/>
            <person name="Ottonello S."/>
            <person name="Baldrian P."/>
            <person name="Spatafora J.W."/>
            <person name="Henrissat B."/>
            <person name="Nagy L.G."/>
            <person name="Aury J.M."/>
            <person name="Wincker P."/>
            <person name="Grigoriev I.V."/>
            <person name="Bonfante P."/>
            <person name="Martin F.M."/>
        </authorList>
    </citation>
    <scope>NUCLEOTIDE SEQUENCE [LARGE SCALE GENOMIC DNA]</scope>
    <source>
        <strain evidence="1 2">CCBAS932</strain>
    </source>
</reference>
<evidence type="ECO:0000313" key="2">
    <source>
        <dbReference type="Proteomes" id="UP000277580"/>
    </source>
</evidence>
<gene>
    <name evidence="1" type="ORF">P167DRAFT_134590</name>
</gene>
<evidence type="ECO:0000313" key="1">
    <source>
        <dbReference type="EMBL" id="RPB13204.1"/>
    </source>
</evidence>
<sequence>MSFGFSVGDIISVGQLALQLYNCLAGNIDEECRTLGASLMSLQRSIKIASEVFSRKSDEDGTLFDTTIRDGVLDELHILKKILNTYLSAYNKYFESANVEKNVRKTKDKWRIIKWGLSHEGVAREIVGSTLLFHITTFQSYIMEVIFQAVFQTDKHVQEGVEKVKDVKDSVVRGFEGVGSEFKTMKERLDKADSRFSELSKEVATAVSERTPTLLNLPVVNVSTNRYITYIQIYVGALGYRCYYYYYVHVDRTRTLIFESL</sequence>
<dbReference type="Proteomes" id="UP000277580">
    <property type="component" value="Unassembled WGS sequence"/>
</dbReference>
<protein>
    <recommendedName>
        <fullName evidence="3">Fungal N-terminal domain-containing protein</fullName>
    </recommendedName>
</protein>
<dbReference type="AlphaFoldDB" id="A0A3N4KRH3"/>
<dbReference type="EMBL" id="ML119124">
    <property type="protein sequence ID" value="RPB13204.1"/>
    <property type="molecule type" value="Genomic_DNA"/>
</dbReference>
<accession>A0A3N4KRH3</accession>
<keyword evidence="2" id="KW-1185">Reference proteome</keyword>
<organism evidence="1 2">
    <name type="scientific">Morchella conica CCBAS932</name>
    <dbReference type="NCBI Taxonomy" id="1392247"/>
    <lineage>
        <taxon>Eukaryota</taxon>
        <taxon>Fungi</taxon>
        <taxon>Dikarya</taxon>
        <taxon>Ascomycota</taxon>
        <taxon>Pezizomycotina</taxon>
        <taxon>Pezizomycetes</taxon>
        <taxon>Pezizales</taxon>
        <taxon>Morchellaceae</taxon>
        <taxon>Morchella</taxon>
    </lineage>
</organism>
<dbReference type="InParanoid" id="A0A3N4KRH3"/>
<evidence type="ECO:0008006" key="3">
    <source>
        <dbReference type="Google" id="ProtNLM"/>
    </source>
</evidence>